<dbReference type="Proteomes" id="UP000238169">
    <property type="component" value="Unassembled WGS sequence"/>
</dbReference>
<evidence type="ECO:0000313" key="3">
    <source>
        <dbReference type="EMBL" id="SPB15642.1"/>
    </source>
</evidence>
<sequence length="53" mass="5935">MSYLTIIAAVWGICAICAVLFIRGAAQRNPEPLRVQRDHEPVRHASKDFGRSL</sequence>
<gene>
    <name evidence="3" type="ORF">NOV72_02862</name>
</gene>
<evidence type="ECO:0000256" key="2">
    <source>
        <dbReference type="SAM" id="Phobius"/>
    </source>
</evidence>
<organism evidence="3 4">
    <name type="scientific">Caballeronia novacaledonica</name>
    <dbReference type="NCBI Taxonomy" id="1544861"/>
    <lineage>
        <taxon>Bacteria</taxon>
        <taxon>Pseudomonadati</taxon>
        <taxon>Pseudomonadota</taxon>
        <taxon>Betaproteobacteria</taxon>
        <taxon>Burkholderiales</taxon>
        <taxon>Burkholderiaceae</taxon>
        <taxon>Caballeronia</taxon>
    </lineage>
</organism>
<evidence type="ECO:0000313" key="4">
    <source>
        <dbReference type="Proteomes" id="UP000238169"/>
    </source>
</evidence>
<dbReference type="EMBL" id="OGTP01000008">
    <property type="protein sequence ID" value="SPB15642.1"/>
    <property type="molecule type" value="Genomic_DNA"/>
</dbReference>
<feature type="transmembrane region" description="Helical" evidence="2">
    <location>
        <begin position="6"/>
        <end position="26"/>
    </location>
</feature>
<proteinExistence type="predicted"/>
<keyword evidence="2" id="KW-0812">Transmembrane</keyword>
<reference evidence="4" key="1">
    <citation type="submission" date="2018-01" db="EMBL/GenBank/DDBJ databases">
        <authorList>
            <person name="Peeters C."/>
        </authorList>
    </citation>
    <scope>NUCLEOTIDE SEQUENCE [LARGE SCALE GENOMIC DNA]</scope>
</reference>
<evidence type="ECO:0000256" key="1">
    <source>
        <dbReference type="SAM" id="MobiDB-lite"/>
    </source>
</evidence>
<name>A0A2U3I649_9BURK</name>
<feature type="region of interest" description="Disordered" evidence="1">
    <location>
        <begin position="33"/>
        <end position="53"/>
    </location>
</feature>
<keyword evidence="2" id="KW-0472">Membrane</keyword>
<protein>
    <submittedName>
        <fullName evidence="3">Uncharacterized protein</fullName>
    </submittedName>
</protein>
<keyword evidence="2" id="KW-1133">Transmembrane helix</keyword>
<dbReference type="AlphaFoldDB" id="A0A2U3I649"/>
<keyword evidence="4" id="KW-1185">Reference proteome</keyword>
<dbReference type="RefSeq" id="WP_181291044.1">
    <property type="nucleotide sequence ID" value="NZ_OGTP01000008.1"/>
</dbReference>
<accession>A0A2U3I649</accession>
<feature type="compositionally biased region" description="Basic and acidic residues" evidence="1">
    <location>
        <begin position="34"/>
        <end position="53"/>
    </location>
</feature>